<dbReference type="AlphaFoldDB" id="A0A4R8L7E1"/>
<name>A0A4R8L7E1_9BACL</name>
<evidence type="ECO:0000313" key="2">
    <source>
        <dbReference type="Proteomes" id="UP000294581"/>
    </source>
</evidence>
<gene>
    <name evidence="1" type="ORF">C7445_1374</name>
</gene>
<keyword evidence="2" id="KW-1185">Reference proteome</keyword>
<sequence>MNHTLIQNTRTKSGREIAKETRKWLRSNPDATLSEAAKFMERMQMPAAELGRIGRYTVGDLPEYKWICIGEDDLGCIEVAKDLSDIANCRYREKKARP</sequence>
<dbReference type="EMBL" id="SORF01000037">
    <property type="protein sequence ID" value="TDY38255.1"/>
    <property type="molecule type" value="Genomic_DNA"/>
</dbReference>
<dbReference type="RefSeq" id="WP_040288203.1">
    <property type="nucleotide sequence ID" value="NZ_BSUS01000003.1"/>
</dbReference>
<reference evidence="1 2" key="1">
    <citation type="submission" date="2019-03" db="EMBL/GenBank/DDBJ databases">
        <title>Genomic Encyclopedia of Type Strains, Phase IV (KMG-IV): sequencing the most valuable type-strain genomes for metagenomic binning, comparative biology and taxonomic classification.</title>
        <authorList>
            <person name="Goeker M."/>
        </authorList>
    </citation>
    <scope>NUCLEOTIDE SEQUENCE [LARGE SCALE GENOMIC DNA]</scope>
    <source>
        <strain evidence="1 2">DSM 17974</strain>
    </source>
</reference>
<evidence type="ECO:0000313" key="1">
    <source>
        <dbReference type="EMBL" id="TDY38255.1"/>
    </source>
</evidence>
<accession>A0A4R8L7E1</accession>
<dbReference type="Proteomes" id="UP000294581">
    <property type="component" value="Unassembled WGS sequence"/>
</dbReference>
<protein>
    <submittedName>
        <fullName evidence="1">Uncharacterized protein</fullName>
    </submittedName>
</protein>
<comment type="caution">
    <text evidence="1">The sequence shown here is derived from an EMBL/GenBank/DDBJ whole genome shotgun (WGS) entry which is preliminary data.</text>
</comment>
<dbReference type="OrthoDB" id="2376070at2"/>
<organism evidence="1 2">
    <name type="scientific">Alicyclobacillus sacchari</name>
    <dbReference type="NCBI Taxonomy" id="392010"/>
    <lineage>
        <taxon>Bacteria</taxon>
        <taxon>Bacillati</taxon>
        <taxon>Bacillota</taxon>
        <taxon>Bacilli</taxon>
        <taxon>Bacillales</taxon>
        <taxon>Alicyclobacillaceae</taxon>
        <taxon>Alicyclobacillus</taxon>
    </lineage>
</organism>
<proteinExistence type="predicted"/>